<comment type="caution">
    <text evidence="1">The sequence shown here is derived from an EMBL/GenBank/DDBJ whole genome shotgun (WGS) entry which is preliminary data.</text>
</comment>
<evidence type="ECO:0000313" key="1">
    <source>
        <dbReference type="EMBL" id="GIX85507.1"/>
    </source>
</evidence>
<sequence length="97" mass="10644">MIILIKCMAKDCSIESIQQILPSSFFIRMREILAHRSSAESISGEVGKAVSEGTSSGPEMSVHLSIISHHARHNRAMKMNPLSATQSKIQKSLPNNI</sequence>
<dbReference type="Proteomes" id="UP001054945">
    <property type="component" value="Unassembled WGS sequence"/>
</dbReference>
<dbReference type="AlphaFoldDB" id="A0AAV4NL15"/>
<reference evidence="1 2" key="1">
    <citation type="submission" date="2021-06" db="EMBL/GenBank/DDBJ databases">
        <title>Caerostris extrusa draft genome.</title>
        <authorList>
            <person name="Kono N."/>
            <person name="Arakawa K."/>
        </authorList>
    </citation>
    <scope>NUCLEOTIDE SEQUENCE [LARGE SCALE GENOMIC DNA]</scope>
</reference>
<evidence type="ECO:0000313" key="2">
    <source>
        <dbReference type="Proteomes" id="UP001054945"/>
    </source>
</evidence>
<accession>A0AAV4NL15</accession>
<gene>
    <name evidence="1" type="ORF">CEXT_237971</name>
</gene>
<dbReference type="EMBL" id="BPLR01003519">
    <property type="protein sequence ID" value="GIX85507.1"/>
    <property type="molecule type" value="Genomic_DNA"/>
</dbReference>
<keyword evidence="2" id="KW-1185">Reference proteome</keyword>
<protein>
    <submittedName>
        <fullName evidence="1">Uncharacterized protein</fullName>
    </submittedName>
</protein>
<name>A0AAV4NL15_CAEEX</name>
<organism evidence="1 2">
    <name type="scientific">Caerostris extrusa</name>
    <name type="common">Bark spider</name>
    <name type="synonym">Caerostris bankana</name>
    <dbReference type="NCBI Taxonomy" id="172846"/>
    <lineage>
        <taxon>Eukaryota</taxon>
        <taxon>Metazoa</taxon>
        <taxon>Ecdysozoa</taxon>
        <taxon>Arthropoda</taxon>
        <taxon>Chelicerata</taxon>
        <taxon>Arachnida</taxon>
        <taxon>Araneae</taxon>
        <taxon>Araneomorphae</taxon>
        <taxon>Entelegynae</taxon>
        <taxon>Araneoidea</taxon>
        <taxon>Araneidae</taxon>
        <taxon>Caerostris</taxon>
    </lineage>
</organism>
<proteinExistence type="predicted"/>